<dbReference type="Gene3D" id="1.10.3620.10">
    <property type="entry name" value="YdcF like domain"/>
    <property type="match status" value="1"/>
</dbReference>
<feature type="domain" description="DUF218" evidence="1">
    <location>
        <begin position="78"/>
        <end position="189"/>
    </location>
</feature>
<evidence type="ECO:0000313" key="2">
    <source>
        <dbReference type="EMBL" id="MFC1458825.1"/>
    </source>
</evidence>
<dbReference type="PANTHER" id="PTHR30336:SF20">
    <property type="entry name" value="DUF218 DOMAIN-CONTAINING PROTEIN"/>
    <property type="match status" value="1"/>
</dbReference>
<evidence type="ECO:0000313" key="3">
    <source>
        <dbReference type="Proteomes" id="UP001593940"/>
    </source>
</evidence>
<dbReference type="Proteomes" id="UP001593940">
    <property type="component" value="Unassembled WGS sequence"/>
</dbReference>
<name>A0ABV6YCF9_9HYPH</name>
<accession>A0ABV6YCF9</accession>
<protein>
    <submittedName>
        <fullName evidence="2">YdcF family protein</fullName>
    </submittedName>
</protein>
<organism evidence="2 3">
    <name type="scientific">Microvirga arabica</name>
    <dbReference type="NCBI Taxonomy" id="1128671"/>
    <lineage>
        <taxon>Bacteria</taxon>
        <taxon>Pseudomonadati</taxon>
        <taxon>Pseudomonadota</taxon>
        <taxon>Alphaproteobacteria</taxon>
        <taxon>Hyphomicrobiales</taxon>
        <taxon>Methylobacteriaceae</taxon>
        <taxon>Microvirga</taxon>
    </lineage>
</organism>
<gene>
    <name evidence="2" type="ORF">ACETIH_19420</name>
</gene>
<proteinExistence type="predicted"/>
<dbReference type="InterPro" id="IPR051599">
    <property type="entry name" value="Cell_Envelope_Assoc"/>
</dbReference>
<sequence>MDQNAFLFTPQDVAALNEVAAFLALDDFGPKRSDGLPEHMAAGSVDCMILAGNCVLETAEGAFRAMKGDVGPKLLITGGVGHATEVLRRKVAMHAVYRAVVTDSRTEAHILADIAERFWSIDRSSILIEPESTNSGENALLSRRVLENADLPVRTILLIQDPTMQRRADATFRHVWSDRPDLKVLNWPTFTPRVRLAGEELQFDLNGIAGLWSMDRFLALVMGEIPRLRNDLHGYGPRGKGFITHVDIPEHIEAVFAQLKNSFASHFVRH</sequence>
<dbReference type="EMBL" id="JBHOMY010000079">
    <property type="protein sequence ID" value="MFC1458825.1"/>
    <property type="molecule type" value="Genomic_DNA"/>
</dbReference>
<dbReference type="PANTHER" id="PTHR30336">
    <property type="entry name" value="INNER MEMBRANE PROTEIN, PROBABLE PERMEASE"/>
    <property type="match status" value="1"/>
</dbReference>
<dbReference type="InterPro" id="IPR014729">
    <property type="entry name" value="Rossmann-like_a/b/a_fold"/>
</dbReference>
<dbReference type="Pfam" id="PF02698">
    <property type="entry name" value="DUF218"/>
    <property type="match status" value="1"/>
</dbReference>
<dbReference type="RefSeq" id="WP_377030664.1">
    <property type="nucleotide sequence ID" value="NZ_JBHOMY010000079.1"/>
</dbReference>
<dbReference type="CDD" id="cd06259">
    <property type="entry name" value="YdcF-like"/>
    <property type="match status" value="1"/>
</dbReference>
<comment type="caution">
    <text evidence="2">The sequence shown here is derived from an EMBL/GenBank/DDBJ whole genome shotgun (WGS) entry which is preliminary data.</text>
</comment>
<keyword evidence="3" id="KW-1185">Reference proteome</keyword>
<reference evidence="2 3" key="1">
    <citation type="submission" date="2024-09" db="EMBL/GenBank/DDBJ databases">
        <title>Nodulacao em especies de Leguminosae Basais da Amazonia e Caracterizacao dos Rizobios e Bacterias Associadas aos Nodulos.</title>
        <authorList>
            <person name="Jambeiro I.C.A."/>
            <person name="Lopes I.S."/>
            <person name="Aguiar E.R.G.R."/>
            <person name="Santos A.F.J."/>
            <person name="Dos Santos J.M.F."/>
            <person name="Gross E."/>
        </authorList>
    </citation>
    <scope>NUCLEOTIDE SEQUENCE [LARGE SCALE GENOMIC DNA]</scope>
    <source>
        <strain evidence="2 3">BRUESC1165</strain>
    </source>
</reference>
<evidence type="ECO:0000259" key="1">
    <source>
        <dbReference type="Pfam" id="PF02698"/>
    </source>
</evidence>
<dbReference type="InterPro" id="IPR003848">
    <property type="entry name" value="DUF218"/>
</dbReference>
<dbReference type="Gene3D" id="3.40.50.620">
    <property type="entry name" value="HUPs"/>
    <property type="match status" value="1"/>
</dbReference>